<sequence>MVSTKGMLHVILPVFVLGFSMLFHFIVSNLKSYKNRKDISGVHRVLFVIAHPDDECMFFGPTVVQLHHKGCELHLLCLSSGNYYQRGSARKRELRASCEILGIDPSYVTVIEHTKMPDNPKVKWRDDLVGNIILKQIMQLDIDTVITFDRNGVSGHSNHVALYCGVSYLCRESLLPSSCKIYTLHSVSSLRKYIGVIDVPFSYLFAQAAYTLSHKDKSLPKKAMFAHSSQMLWFRWFYVYLSRYMIINTYSQLELPSDEDPDSCASEDEKLD</sequence>
<accession>T1J5C2</accession>
<dbReference type="GO" id="GO:0005783">
    <property type="term" value="C:endoplasmic reticulum"/>
    <property type="evidence" value="ECO:0007669"/>
    <property type="project" value="TreeGrafter"/>
</dbReference>
<dbReference type="eggNOG" id="KOG3332">
    <property type="taxonomic scope" value="Eukaryota"/>
</dbReference>
<comment type="similarity">
    <text evidence="1">Belongs to the PIGL family.</text>
</comment>
<protein>
    <recommendedName>
        <fullName evidence="2">N-acetylglucosaminylphosphatidylinositol deacetylase</fullName>
        <ecNumber evidence="2">3.5.1.89</ecNumber>
    </recommendedName>
</protein>
<dbReference type="EnsemblMetazoa" id="SMAR008821-RA">
    <property type="protein sequence ID" value="SMAR008821-PA"/>
    <property type="gene ID" value="SMAR008821"/>
</dbReference>
<dbReference type="AlphaFoldDB" id="T1J5C2"/>
<keyword evidence="3" id="KW-0812">Transmembrane</keyword>
<feature type="transmembrane region" description="Helical" evidence="3">
    <location>
        <begin position="6"/>
        <end position="27"/>
    </location>
</feature>
<evidence type="ECO:0000256" key="2">
    <source>
        <dbReference type="ARBA" id="ARBA00012176"/>
    </source>
</evidence>
<dbReference type="GO" id="GO:0016020">
    <property type="term" value="C:membrane"/>
    <property type="evidence" value="ECO:0007669"/>
    <property type="project" value="GOC"/>
</dbReference>
<dbReference type="PhylomeDB" id="T1J5C2"/>
<dbReference type="Proteomes" id="UP000014500">
    <property type="component" value="Unassembled WGS sequence"/>
</dbReference>
<keyword evidence="3" id="KW-1133">Transmembrane helix</keyword>
<dbReference type="HOGENOM" id="CLU_034979_1_0_1"/>
<reference evidence="5" key="1">
    <citation type="submission" date="2011-05" db="EMBL/GenBank/DDBJ databases">
        <authorList>
            <person name="Richards S.R."/>
            <person name="Qu J."/>
            <person name="Jiang H."/>
            <person name="Jhangiani S.N."/>
            <person name="Agravi P."/>
            <person name="Goodspeed R."/>
            <person name="Gross S."/>
            <person name="Mandapat C."/>
            <person name="Jackson L."/>
            <person name="Mathew T."/>
            <person name="Pu L."/>
            <person name="Thornton R."/>
            <person name="Saada N."/>
            <person name="Wilczek-Boney K.B."/>
            <person name="Lee S."/>
            <person name="Kovar C."/>
            <person name="Wu Y."/>
            <person name="Scherer S.E."/>
            <person name="Worley K.C."/>
            <person name="Muzny D.M."/>
            <person name="Gibbs R."/>
        </authorList>
    </citation>
    <scope>NUCLEOTIDE SEQUENCE</scope>
    <source>
        <strain evidence="5">Brora</strain>
    </source>
</reference>
<dbReference type="PANTHER" id="PTHR12993">
    <property type="entry name" value="N-ACETYLGLUCOSAMINYL-PHOSPHATIDYLINOSITOL DE-N-ACETYLASE-RELATED"/>
    <property type="match status" value="1"/>
</dbReference>
<dbReference type="SUPFAM" id="SSF102588">
    <property type="entry name" value="LmbE-like"/>
    <property type="match status" value="1"/>
</dbReference>
<organism evidence="4 5">
    <name type="scientific">Strigamia maritima</name>
    <name type="common">European centipede</name>
    <name type="synonym">Geophilus maritimus</name>
    <dbReference type="NCBI Taxonomy" id="126957"/>
    <lineage>
        <taxon>Eukaryota</taxon>
        <taxon>Metazoa</taxon>
        <taxon>Ecdysozoa</taxon>
        <taxon>Arthropoda</taxon>
        <taxon>Myriapoda</taxon>
        <taxon>Chilopoda</taxon>
        <taxon>Pleurostigmophora</taxon>
        <taxon>Geophilomorpha</taxon>
        <taxon>Linotaeniidae</taxon>
        <taxon>Strigamia</taxon>
    </lineage>
</organism>
<keyword evidence="5" id="KW-1185">Reference proteome</keyword>
<dbReference type="InterPro" id="IPR003737">
    <property type="entry name" value="GlcNAc_PI_deacetylase-related"/>
</dbReference>
<dbReference type="GO" id="GO:0000225">
    <property type="term" value="F:N-acetylglucosaminylphosphatidylinositol deacetylase activity"/>
    <property type="evidence" value="ECO:0007669"/>
    <property type="project" value="UniProtKB-EC"/>
</dbReference>
<dbReference type="PANTHER" id="PTHR12993:SF11">
    <property type="entry name" value="N-ACETYLGLUCOSAMINYL-PHOSPHATIDYLINOSITOL DE-N-ACETYLASE"/>
    <property type="match status" value="1"/>
</dbReference>
<evidence type="ECO:0000256" key="3">
    <source>
        <dbReference type="SAM" id="Phobius"/>
    </source>
</evidence>
<evidence type="ECO:0000256" key="1">
    <source>
        <dbReference type="ARBA" id="ARBA00006066"/>
    </source>
</evidence>
<dbReference type="UniPathway" id="UPA00196"/>
<dbReference type="STRING" id="126957.T1J5C2"/>
<keyword evidence="3" id="KW-0472">Membrane</keyword>
<dbReference type="GO" id="GO:0006506">
    <property type="term" value="P:GPI anchor biosynthetic process"/>
    <property type="evidence" value="ECO:0007669"/>
    <property type="project" value="UniProtKB-UniPathway"/>
</dbReference>
<dbReference type="EMBL" id="JH431859">
    <property type="status" value="NOT_ANNOTATED_CDS"/>
    <property type="molecule type" value="Genomic_DNA"/>
</dbReference>
<evidence type="ECO:0000313" key="5">
    <source>
        <dbReference type="Proteomes" id="UP000014500"/>
    </source>
</evidence>
<dbReference type="EC" id="3.5.1.89" evidence="2"/>
<proteinExistence type="inferred from homology"/>
<name>T1J5C2_STRMM</name>
<dbReference type="InterPro" id="IPR024078">
    <property type="entry name" value="LmbE-like_dom_sf"/>
</dbReference>
<dbReference type="Pfam" id="PF02585">
    <property type="entry name" value="PIG-L"/>
    <property type="match status" value="1"/>
</dbReference>
<dbReference type="OMA" id="YVLESVN"/>
<reference evidence="4" key="2">
    <citation type="submission" date="2015-02" db="UniProtKB">
        <authorList>
            <consortium name="EnsemblMetazoa"/>
        </authorList>
    </citation>
    <scope>IDENTIFICATION</scope>
</reference>
<evidence type="ECO:0000313" key="4">
    <source>
        <dbReference type="EnsemblMetazoa" id="SMAR008821-PA"/>
    </source>
</evidence>
<dbReference type="Gene3D" id="3.40.50.10320">
    <property type="entry name" value="LmbE-like"/>
    <property type="match status" value="1"/>
</dbReference>